<dbReference type="Proteomes" id="UP000887043">
    <property type="component" value="Unassembled WGS sequence"/>
</dbReference>
<protein>
    <submittedName>
        <fullName evidence="1">Uncharacterized protein</fullName>
    </submittedName>
</protein>
<dbReference type="EMBL" id="BPTR01000001">
    <property type="protein sequence ID" value="GJG28411.1"/>
    <property type="molecule type" value="Genomic_DNA"/>
</dbReference>
<evidence type="ECO:0000313" key="2">
    <source>
        <dbReference type="EMBL" id="OYP55309.1"/>
    </source>
</evidence>
<evidence type="ECO:0000313" key="1">
    <source>
        <dbReference type="EMBL" id="GJG28411.1"/>
    </source>
</evidence>
<name>A0AA37HXH8_SEGBR</name>
<keyword evidence="3" id="KW-1185">Reference proteome</keyword>
<comment type="caution">
    <text evidence="1">The sequence shown here is derived from an EMBL/GenBank/DDBJ whole genome shotgun (WGS) entry which is preliminary data.</text>
</comment>
<dbReference type="RefSeq" id="WP_074803145.1">
    <property type="nucleotide sequence ID" value="NZ_BPTR01000001.1"/>
</dbReference>
<reference evidence="1" key="2">
    <citation type="submission" date="2021-08" db="EMBL/GenBank/DDBJ databases">
        <title>Prevotella lacticifex sp. nov., isolated from rumen of cow.</title>
        <authorList>
            <person name="Shinkai T."/>
            <person name="Ikeyama N."/>
            <person name="Kumagai M."/>
            <person name="Ohmori H."/>
            <person name="Sakamoto M."/>
            <person name="Ohkuma M."/>
            <person name="Mitsumori M."/>
        </authorList>
    </citation>
    <scope>NUCLEOTIDE SEQUENCE</scope>
    <source>
        <strain evidence="1">DSM 11371</strain>
    </source>
</reference>
<gene>
    <name evidence="2" type="ORF">CIK91_07285</name>
    <name evidence="1" type="ORF">PRRU23_21110</name>
</gene>
<dbReference type="Proteomes" id="UP000216189">
    <property type="component" value="Unassembled WGS sequence"/>
</dbReference>
<sequence>MVKLSITVLRTSRPLEIDAKSAMCRTMSPEMQANILGGKASVDNVDNAQMCDAVCYPSEMGTCHCYQNLC</sequence>
<reference evidence="2 3" key="1">
    <citation type="submission" date="2017-08" db="EMBL/GenBank/DDBJ databases">
        <title>Comparative genomics of non-oral Prevotella species.</title>
        <authorList>
            <person name="Accetto T."/>
            <person name="Nograsek B."/>
            <person name="Avgustin G."/>
        </authorList>
    </citation>
    <scope>NUCLEOTIDE SEQUENCE [LARGE SCALE GENOMIC DNA]</scope>
    <source>
        <strain evidence="2 3">TC1-1</strain>
    </source>
</reference>
<evidence type="ECO:0000313" key="4">
    <source>
        <dbReference type="Proteomes" id="UP000887043"/>
    </source>
</evidence>
<proteinExistence type="predicted"/>
<dbReference type="EMBL" id="NPJF01000030">
    <property type="protein sequence ID" value="OYP55309.1"/>
    <property type="molecule type" value="Genomic_DNA"/>
</dbReference>
<organism evidence="1 4">
    <name type="scientific">Segatella bryantii</name>
    <name type="common">Prevotella bryantii</name>
    <dbReference type="NCBI Taxonomy" id="77095"/>
    <lineage>
        <taxon>Bacteria</taxon>
        <taxon>Pseudomonadati</taxon>
        <taxon>Bacteroidota</taxon>
        <taxon>Bacteroidia</taxon>
        <taxon>Bacteroidales</taxon>
        <taxon>Prevotellaceae</taxon>
        <taxon>Segatella</taxon>
    </lineage>
</organism>
<dbReference type="AlphaFoldDB" id="A0AA37HXH8"/>
<evidence type="ECO:0000313" key="3">
    <source>
        <dbReference type="Proteomes" id="UP000216189"/>
    </source>
</evidence>
<accession>A0AA37HXH8</accession>